<comment type="catalytic activity">
    <reaction evidence="13">
        <text>N(6)-biotinyl-L-lysyl-[protein] + hydrogencarbonate + ATP = N(6)-carboxybiotinyl-L-lysyl-[protein] + ADP + phosphate + H(+)</text>
        <dbReference type="Rhea" id="RHEA:13501"/>
        <dbReference type="Rhea" id="RHEA-COMP:10505"/>
        <dbReference type="Rhea" id="RHEA-COMP:10506"/>
        <dbReference type="ChEBI" id="CHEBI:15378"/>
        <dbReference type="ChEBI" id="CHEBI:17544"/>
        <dbReference type="ChEBI" id="CHEBI:30616"/>
        <dbReference type="ChEBI" id="CHEBI:43474"/>
        <dbReference type="ChEBI" id="CHEBI:83144"/>
        <dbReference type="ChEBI" id="CHEBI:83145"/>
        <dbReference type="ChEBI" id="CHEBI:456216"/>
        <dbReference type="EC" id="6.3.4.14"/>
    </reaction>
</comment>
<dbReference type="InterPro" id="IPR000089">
    <property type="entry name" value="Biotin_lipoyl"/>
</dbReference>
<dbReference type="Gene3D" id="3.90.1770.10">
    <property type="entry name" value="PreATP-grasp domain"/>
    <property type="match status" value="1"/>
</dbReference>
<reference evidence="21" key="1">
    <citation type="submission" date="2023-06" db="EMBL/GenBank/DDBJ databases">
        <title>Survivors Of The Sea: Transcriptome response of Skeletonema marinoi to long-term dormancy.</title>
        <authorList>
            <person name="Pinder M.I.M."/>
            <person name="Kourtchenko O."/>
            <person name="Robertson E.K."/>
            <person name="Larsson T."/>
            <person name="Maumus F."/>
            <person name="Osuna-Cruz C.M."/>
            <person name="Vancaester E."/>
            <person name="Stenow R."/>
            <person name="Vandepoele K."/>
            <person name="Ploug H."/>
            <person name="Bruchert V."/>
            <person name="Godhe A."/>
            <person name="Topel M."/>
        </authorList>
    </citation>
    <scope>NUCLEOTIDE SEQUENCE</scope>
    <source>
        <strain evidence="21">R05AC</strain>
    </source>
</reference>
<dbReference type="SUPFAM" id="SSF52440">
    <property type="entry name" value="PreATP-grasp domain"/>
    <property type="match status" value="1"/>
</dbReference>
<dbReference type="InterPro" id="IPR011761">
    <property type="entry name" value="ATP-grasp"/>
</dbReference>
<dbReference type="GO" id="GO:0005524">
    <property type="term" value="F:ATP binding"/>
    <property type="evidence" value="ECO:0007669"/>
    <property type="project" value="UniProtKB-UniRule"/>
</dbReference>
<dbReference type="Gene3D" id="3.40.50.20">
    <property type="match status" value="1"/>
</dbReference>
<dbReference type="PROSITE" id="PS00867">
    <property type="entry name" value="CPSASE_2"/>
    <property type="match status" value="1"/>
</dbReference>
<comment type="caution">
    <text evidence="21">The sequence shown here is derived from an EMBL/GenBank/DDBJ whole genome shotgun (WGS) entry which is preliminary data.</text>
</comment>
<evidence type="ECO:0000256" key="9">
    <source>
        <dbReference type="ARBA" id="ARBA00023160"/>
    </source>
</evidence>
<feature type="domain" description="Lipoyl-binding" evidence="16">
    <location>
        <begin position="691"/>
        <end position="765"/>
    </location>
</feature>
<dbReference type="EMBL" id="JATAAI010000004">
    <property type="protein sequence ID" value="KAK1746581.1"/>
    <property type="molecule type" value="Genomic_DNA"/>
</dbReference>
<dbReference type="InterPro" id="IPR016185">
    <property type="entry name" value="PreATP-grasp_dom_sf"/>
</dbReference>
<dbReference type="InterPro" id="IPR011054">
    <property type="entry name" value="Rudment_hybrid_motif"/>
</dbReference>
<evidence type="ECO:0000256" key="6">
    <source>
        <dbReference type="ARBA" id="ARBA00022832"/>
    </source>
</evidence>
<dbReference type="Gene3D" id="3.30.1490.20">
    <property type="entry name" value="ATP-grasp fold, A domain"/>
    <property type="match status" value="1"/>
</dbReference>
<keyword evidence="11" id="KW-0511">Multifunctional enzyme</keyword>
<keyword evidence="5 14" id="KW-0547">Nucleotide-binding</keyword>
<dbReference type="InterPro" id="IPR005482">
    <property type="entry name" value="Biotin_COase_C"/>
</dbReference>
<dbReference type="PROSITE" id="PS50975">
    <property type="entry name" value="ATP_GRASP"/>
    <property type="match status" value="1"/>
</dbReference>
<feature type="domain" description="Biotin carboxylation" evidence="18">
    <location>
        <begin position="39"/>
        <end position="543"/>
    </location>
</feature>
<evidence type="ECO:0000313" key="21">
    <source>
        <dbReference type="EMBL" id="KAK1746581.1"/>
    </source>
</evidence>
<dbReference type="PROSITE" id="PS50979">
    <property type="entry name" value="BC"/>
    <property type="match status" value="1"/>
</dbReference>
<keyword evidence="8" id="KW-0443">Lipid metabolism</keyword>
<dbReference type="SUPFAM" id="SSF51246">
    <property type="entry name" value="Rudiment single hybrid motif"/>
    <property type="match status" value="1"/>
</dbReference>
<dbReference type="GO" id="GO:0046872">
    <property type="term" value="F:metal ion binding"/>
    <property type="evidence" value="ECO:0007669"/>
    <property type="project" value="InterPro"/>
</dbReference>
<evidence type="ECO:0000256" key="12">
    <source>
        <dbReference type="ARBA" id="ARBA00048065"/>
    </source>
</evidence>
<dbReference type="SUPFAM" id="SSF52096">
    <property type="entry name" value="ClpP/crotonase"/>
    <property type="match status" value="2"/>
</dbReference>
<dbReference type="Pfam" id="PF08326">
    <property type="entry name" value="ACC_central"/>
    <property type="match status" value="1"/>
</dbReference>
<dbReference type="SUPFAM" id="SSF56059">
    <property type="entry name" value="Glutathione synthetase ATP-binding domain-like"/>
    <property type="match status" value="1"/>
</dbReference>
<dbReference type="InterPro" id="IPR011764">
    <property type="entry name" value="Biotin_carboxylation_dom"/>
</dbReference>
<sequence length="2319" mass="252197">MAPNMSSTRSKSASNVNLHRRFNDVSTYVTELGGSKGRVIEKVLIANNGVGAVKAIRSIRRWAYEVFGDERAISFVVMATPEDLRSNAEYIRMGDIIVDVPGGSNNHNYANVTLIVELARLHGVHAVWAGWGHASEKPALPNSLAKSDPPIKFIGPAGPPMYALGDKIGSTIIAQNAGVPCIAWNGADVVAEYDVESGTLPEEAFQQACVVSAADASAAAEKIGLPIMIKASEGGGGKGIRMVNNMDDVANAYRQVCGEVPGSPIFIMKLSTNSRHLEVQLLADEYGNAIALNGRDCSVQRRHQKIIEEGPPVAASPEVWKKMEDAAVSLAKAVGYANAGTVEYLYSEPDEKFYFLELNPRLQVEHPVTEMITRVNLPAAQLQVAMGIPLHHIPEIRELYGKNRFEDDVSDSKSVIDFSKTERVPPYGHCIAVRITAENAEQGFKPTSGGIQELNFRSTPNVWGYFSMDSSGSIHEFADSQFGHLFASGPDREQARRNMVLALKELSIRGDISTTVDYISKLIEMDDFIDNNIDTAWLDGIIASGGIKISPSANSLRRGVSGSSGLSNDTLAVIGATIVAFDQCSNDETTFTGLLDRGQLPPLTLLKMIRDVELILDEVKYKLCCTRTGKDTFEIAVSGKPSKCVPTSVRLLSDGGYLISIGGKSQVAYQTSQADAASGMKISVNGKTVSFSPDYDPSSLRTDVAGKLVKKLVPNGTQLKKGSPYAEIEVMKMFMPLKVEEAGTITWANNEGAALAPGDLLATLELDNPENVSTATVFEGDLDVAGWGALGASDSSTNSKRPHITLRQAMDKVKCGMAGYVLSSDALGLVMKDIEDAVTDPALPVYEIDEQLSVLSGRIDGSLYDELVKMTSYYKQLYANIPKGETSEQFPADKVKHLIAEYGSKVKDESERAGFVALTTPLVDTADPYTKSQAALIPGSERLLSSFIEILRNWITTERWFCGGVSYADAVENLRKANKNDPSGILDACRAHALLKSTVTVISTIIDSISDAGKTDIASTELKSVVQGAAGLADTSPCLTDIASMSGNDTYDRLSQRCRNVLIEESLPSMEDRKNKVLEVVKSLGGEDTTKQIEELVQDNITGSDILFPVLRAAADVSEQLKVLEITARKQYQSYNITEFCPMADQGALKFIYHNKPRASVFSSSSRITSMTDLTRAMSNSKLSDLDRSDSESSLQSAEEKGKVPSDVPRVALLKICNSLGDANALKSILQQFPQYDGSAPPCRAGPANVLSIFVLESYSGDDEGSLAKSIETLLARVLEDLEKADIRRVTFVIPRANHPLPSVFTFRETAAFTEDHLYRDIEPEMSYQLEMLRLTKNFSVTYLGAHLSPSGQVYLYKATPKASALAHDKKANKAPRIFARAVSFIGEFSAGTFEQLLVEAFNAVDSIKTSDQGGDNHLFMNVVSESQSSAIDPVMVEQVVSSILKRYSERTARLGIAEVEAKTVCRLAEDAHPISLRLVASNPTGFVQVVNTYIEAANESGSKRVFKSIGGTKASMACSGDSSWEDLDVNTPYPLTRPFDAQRKAALRSSDTLYCYDLPALFEAAIEKQWADATGKGSQPAMVMFTTELVVKKKSGGPWTIEDYADGSLELVEAQRKAGKNDVGMVAWLMTLKTVEYPNGRQVVLIANDITHKAGSFGTREDVVFKLASEFARARRIPRLYIAANSGARIGLAEGIKKVFKVAFKDPSSPESGADFLYVNKSDYERLGVSRKDLIAEATTLNGEEVFKITDIIGSEPDLGVENLKGSGLIAGETSSAYDDIFTLTLVLGRTVGIGAYLVRLGQRTIQKTTSSPIILTGYQALNKLMGVDVYSTNDQLGGPAIMYNNGISHITNNDHLSAVTSAVHWLSYVPSMRGGLLPITDVTGVDEIERPICFVPKAGVPYDPRFLLAGQEDDTGKWHGGFFDKGSFTETLAGWAKTVVVGRARLGGIPMGVIATENRTAETIKPADPADLKASEVVIQEAGGVWFPNSASKTAQAINDFRTEDLPLIIFANWRGFSGGQRDMFDEVLKYGSLIVDAFVKFTQPIFVYIPPHAEIRGGAWVVLDASINESVMEMYASVENAKGGVLEANGAASVKYRLKDILATMHRLDDKLKSLDAELQERVCETERQEVMDAIKEREQALLPVYEQISVQFCELHDTPGRMKAVGVIERAVEWKHARSYFYWRLRRKLAEFDVRKQIIETAQVGRGHAVITPVAASKMIKSWFLETNGATEALWGDDKAVLSWMAQKQEDLESKIVQLTKANVTQEVFEVMTAGGNTAKIGTAGIVEGISQAVSTMSAEEQANFKEFLKATLQL</sequence>
<dbReference type="InterPro" id="IPR034733">
    <property type="entry name" value="AcCoA_carboxyl_beta"/>
</dbReference>
<dbReference type="GO" id="GO:0006633">
    <property type="term" value="P:fatty acid biosynthetic process"/>
    <property type="evidence" value="ECO:0007669"/>
    <property type="project" value="UniProtKB-KW"/>
</dbReference>
<dbReference type="GO" id="GO:0003989">
    <property type="term" value="F:acetyl-CoA carboxylase activity"/>
    <property type="evidence" value="ECO:0007669"/>
    <property type="project" value="UniProtKB-EC"/>
</dbReference>
<dbReference type="PROSITE" id="PS50980">
    <property type="entry name" value="COA_CT_NTER"/>
    <property type="match status" value="1"/>
</dbReference>
<dbReference type="SMART" id="SM00878">
    <property type="entry name" value="Biotin_carb_C"/>
    <property type="match status" value="1"/>
</dbReference>
<dbReference type="InterPro" id="IPR049074">
    <property type="entry name" value="ACCA_BT"/>
</dbReference>
<dbReference type="CDD" id="cd06850">
    <property type="entry name" value="biotinyl_domain"/>
    <property type="match status" value="1"/>
</dbReference>
<dbReference type="Proteomes" id="UP001224775">
    <property type="component" value="Unassembled WGS sequence"/>
</dbReference>
<evidence type="ECO:0000256" key="2">
    <source>
        <dbReference type="ARBA" id="ARBA00004956"/>
    </source>
</evidence>
<proteinExistence type="predicted"/>
<dbReference type="PROSITE" id="PS50989">
    <property type="entry name" value="COA_CT_CTER"/>
    <property type="match status" value="1"/>
</dbReference>
<dbReference type="Pfam" id="PF21385">
    <property type="entry name" value="ACCA_BT"/>
    <property type="match status" value="1"/>
</dbReference>
<evidence type="ECO:0000256" key="13">
    <source>
        <dbReference type="ARBA" id="ARBA00048600"/>
    </source>
</evidence>
<keyword evidence="4 21" id="KW-0436">Ligase</keyword>
<name>A0AAD8YK35_9STRA</name>
<dbReference type="SUPFAM" id="SSF51230">
    <property type="entry name" value="Single hybrid motif"/>
    <property type="match status" value="1"/>
</dbReference>
<evidence type="ECO:0000256" key="11">
    <source>
        <dbReference type="ARBA" id="ARBA00023268"/>
    </source>
</evidence>
<evidence type="ECO:0000256" key="15">
    <source>
        <dbReference type="SAM" id="MobiDB-lite"/>
    </source>
</evidence>
<keyword evidence="3" id="KW-0444">Lipid biosynthesis</keyword>
<evidence type="ECO:0000259" key="17">
    <source>
        <dbReference type="PROSITE" id="PS50975"/>
    </source>
</evidence>
<dbReference type="InterPro" id="IPR013815">
    <property type="entry name" value="ATP_grasp_subdomain_1"/>
</dbReference>
<dbReference type="Gene3D" id="2.40.460.10">
    <property type="entry name" value="Biotin dependent carboxylase carboxyltransferase"/>
    <property type="match status" value="1"/>
</dbReference>
<feature type="region of interest" description="Disordered" evidence="15">
    <location>
        <begin position="1179"/>
        <end position="1203"/>
    </location>
</feature>
<dbReference type="Gene3D" id="3.90.226.10">
    <property type="entry name" value="2-enoyl-CoA Hydratase, Chain A, domain 1"/>
    <property type="match status" value="2"/>
</dbReference>
<dbReference type="InterPro" id="IPR011763">
    <property type="entry name" value="COA_CT_C"/>
</dbReference>
<dbReference type="Gene3D" id="2.40.50.100">
    <property type="match status" value="1"/>
</dbReference>
<dbReference type="EC" id="6.4.1.2" evidence="21"/>
<evidence type="ECO:0000256" key="1">
    <source>
        <dbReference type="ARBA" id="ARBA00001953"/>
    </source>
</evidence>
<dbReference type="Gene3D" id="3.30.470.20">
    <property type="entry name" value="ATP-grasp fold, B domain"/>
    <property type="match status" value="1"/>
</dbReference>
<protein>
    <submittedName>
        <fullName evidence="21">Acetyl-CoA carboxylase</fullName>
        <ecNumber evidence="21">6.4.1.2</ecNumber>
    </submittedName>
</protein>
<evidence type="ECO:0000256" key="5">
    <source>
        <dbReference type="ARBA" id="ARBA00022741"/>
    </source>
</evidence>
<evidence type="ECO:0000256" key="3">
    <source>
        <dbReference type="ARBA" id="ARBA00022516"/>
    </source>
</evidence>
<dbReference type="PANTHER" id="PTHR45728:SF3">
    <property type="entry name" value="ACETYL-COA CARBOXYLASE"/>
    <property type="match status" value="1"/>
</dbReference>
<dbReference type="Pfam" id="PF02785">
    <property type="entry name" value="Biotin_carb_C"/>
    <property type="match status" value="1"/>
</dbReference>
<evidence type="ECO:0000313" key="22">
    <source>
        <dbReference type="Proteomes" id="UP001224775"/>
    </source>
</evidence>
<dbReference type="GO" id="GO:0004075">
    <property type="term" value="F:biotin carboxylase activity"/>
    <property type="evidence" value="ECO:0007669"/>
    <property type="project" value="UniProtKB-EC"/>
</dbReference>
<accession>A0AAD8YK35</accession>
<comment type="catalytic activity">
    <reaction evidence="12">
        <text>hydrogencarbonate + acetyl-CoA + ATP = malonyl-CoA + ADP + phosphate + H(+)</text>
        <dbReference type="Rhea" id="RHEA:11308"/>
        <dbReference type="ChEBI" id="CHEBI:15378"/>
        <dbReference type="ChEBI" id="CHEBI:17544"/>
        <dbReference type="ChEBI" id="CHEBI:30616"/>
        <dbReference type="ChEBI" id="CHEBI:43474"/>
        <dbReference type="ChEBI" id="CHEBI:57288"/>
        <dbReference type="ChEBI" id="CHEBI:57384"/>
        <dbReference type="ChEBI" id="CHEBI:456216"/>
        <dbReference type="EC" id="6.4.1.2"/>
    </reaction>
</comment>
<dbReference type="Pfam" id="PF02786">
    <property type="entry name" value="CPSase_L_D2"/>
    <property type="match status" value="1"/>
</dbReference>
<dbReference type="PANTHER" id="PTHR45728">
    <property type="entry name" value="ACETYL-COA CARBOXYLASE, ISOFORM A"/>
    <property type="match status" value="1"/>
</dbReference>
<feature type="domain" description="CoA carboxyltransferase N-terminal" evidence="19">
    <location>
        <begin position="1533"/>
        <end position="1883"/>
    </location>
</feature>
<dbReference type="FunFam" id="3.90.226.10:FF:000010">
    <property type="entry name" value="acetyl-CoA carboxylase isoform X2"/>
    <property type="match status" value="1"/>
</dbReference>
<evidence type="ECO:0000259" key="18">
    <source>
        <dbReference type="PROSITE" id="PS50979"/>
    </source>
</evidence>
<dbReference type="Pfam" id="PF00289">
    <property type="entry name" value="Biotin_carb_N"/>
    <property type="match status" value="1"/>
</dbReference>
<dbReference type="PROSITE" id="PS50968">
    <property type="entry name" value="BIOTINYL_LIPOYL"/>
    <property type="match status" value="1"/>
</dbReference>
<dbReference type="InterPro" id="IPR049076">
    <property type="entry name" value="ACCA"/>
</dbReference>
<evidence type="ECO:0000256" key="4">
    <source>
        <dbReference type="ARBA" id="ARBA00022598"/>
    </source>
</evidence>
<dbReference type="InterPro" id="IPR005479">
    <property type="entry name" value="CPAse_ATP-bd"/>
</dbReference>
<feature type="domain" description="ATP-grasp" evidence="17">
    <location>
        <begin position="192"/>
        <end position="386"/>
    </location>
</feature>
<dbReference type="InterPro" id="IPR029045">
    <property type="entry name" value="ClpP/crotonase-like_dom_sf"/>
</dbReference>
<organism evidence="21 22">
    <name type="scientific">Skeletonema marinoi</name>
    <dbReference type="NCBI Taxonomy" id="267567"/>
    <lineage>
        <taxon>Eukaryota</taxon>
        <taxon>Sar</taxon>
        <taxon>Stramenopiles</taxon>
        <taxon>Ochrophyta</taxon>
        <taxon>Bacillariophyta</taxon>
        <taxon>Coscinodiscophyceae</taxon>
        <taxon>Thalassiosirophycidae</taxon>
        <taxon>Thalassiosirales</taxon>
        <taxon>Skeletonemataceae</taxon>
        <taxon>Skeletonema</taxon>
        <taxon>Skeletonema marinoi-dohrnii complex</taxon>
    </lineage>
</organism>
<evidence type="ECO:0000256" key="8">
    <source>
        <dbReference type="ARBA" id="ARBA00023098"/>
    </source>
</evidence>
<dbReference type="FunFam" id="2.40.50.100:FF:000005">
    <property type="entry name" value="Acetyl-CoA carboxylase 1"/>
    <property type="match status" value="1"/>
</dbReference>
<dbReference type="Pfam" id="PF00364">
    <property type="entry name" value="Biotin_lipoyl"/>
    <property type="match status" value="1"/>
</dbReference>
<evidence type="ECO:0000259" key="16">
    <source>
        <dbReference type="PROSITE" id="PS50968"/>
    </source>
</evidence>
<dbReference type="InterPro" id="IPR005481">
    <property type="entry name" value="BC-like_N"/>
</dbReference>
<dbReference type="InterPro" id="IPR013537">
    <property type="entry name" value="AcCoA_COase_cen"/>
</dbReference>
<dbReference type="InterPro" id="IPR011762">
    <property type="entry name" value="COA_CT_N"/>
</dbReference>
<dbReference type="Pfam" id="PF01039">
    <property type="entry name" value="Carboxyl_trans"/>
    <property type="match status" value="1"/>
</dbReference>
<keyword evidence="7 14" id="KW-0067">ATP-binding</keyword>
<keyword evidence="10" id="KW-0092">Biotin</keyword>
<evidence type="ECO:0000259" key="19">
    <source>
        <dbReference type="PROSITE" id="PS50980"/>
    </source>
</evidence>
<dbReference type="FunFam" id="3.30.1490.20:FF:000003">
    <property type="entry name" value="acetyl-CoA carboxylase isoform X1"/>
    <property type="match status" value="1"/>
</dbReference>
<feature type="domain" description="CoA carboxyltransferase C-terminal" evidence="20">
    <location>
        <begin position="1889"/>
        <end position="2204"/>
    </location>
</feature>
<evidence type="ECO:0000256" key="14">
    <source>
        <dbReference type="PROSITE-ProRule" id="PRU00409"/>
    </source>
</evidence>
<dbReference type="InterPro" id="IPR011053">
    <property type="entry name" value="Single_hybrid_motif"/>
</dbReference>
<evidence type="ECO:0000259" key="20">
    <source>
        <dbReference type="PROSITE" id="PS50989"/>
    </source>
</evidence>
<evidence type="ECO:0000256" key="7">
    <source>
        <dbReference type="ARBA" id="ARBA00022840"/>
    </source>
</evidence>
<keyword evidence="22" id="KW-1185">Reference proteome</keyword>
<comment type="pathway">
    <text evidence="2">Lipid metabolism; malonyl-CoA biosynthesis; malonyl-CoA from acetyl-CoA: step 1/1.</text>
</comment>
<gene>
    <name evidence="21" type="ORF">QTG54_003188</name>
</gene>
<keyword evidence="6" id="KW-0276">Fatty acid metabolism</keyword>
<evidence type="ECO:0000256" key="10">
    <source>
        <dbReference type="ARBA" id="ARBA00023267"/>
    </source>
</evidence>
<keyword evidence="9" id="KW-0275">Fatty acid biosynthesis</keyword>
<comment type="cofactor">
    <cofactor evidence="1">
        <name>biotin</name>
        <dbReference type="ChEBI" id="CHEBI:57586"/>
    </cofactor>
</comment>